<feature type="binding site" evidence="11">
    <location>
        <position position="169"/>
    </location>
    <ligand>
        <name>ATP</name>
        <dbReference type="ChEBI" id="CHEBI:30616"/>
    </ligand>
</feature>
<dbReference type="PIRSF" id="PIRSF000513">
    <property type="entry name" value="Thz_kinase"/>
    <property type="match status" value="1"/>
</dbReference>
<keyword evidence="7 11" id="KW-0418">Kinase</keyword>
<dbReference type="EMBL" id="SSMQ01000050">
    <property type="protein sequence ID" value="TKD00082.1"/>
    <property type="molecule type" value="Genomic_DNA"/>
</dbReference>
<reference evidence="12 13" key="1">
    <citation type="submission" date="2019-04" db="EMBL/GenBank/DDBJ databases">
        <authorList>
            <person name="Li Y."/>
            <person name="Wang J."/>
        </authorList>
    </citation>
    <scope>NUCLEOTIDE SEQUENCE [LARGE SCALE GENOMIC DNA]</scope>
    <source>
        <strain evidence="12 13">DSM 14668</strain>
    </source>
</reference>
<evidence type="ECO:0000256" key="1">
    <source>
        <dbReference type="ARBA" id="ARBA00001771"/>
    </source>
</evidence>
<dbReference type="GO" id="GO:0009228">
    <property type="term" value="P:thiamine biosynthetic process"/>
    <property type="evidence" value="ECO:0007669"/>
    <property type="project" value="UniProtKB-KW"/>
</dbReference>
<dbReference type="GO" id="GO:0009229">
    <property type="term" value="P:thiamine diphosphate biosynthetic process"/>
    <property type="evidence" value="ECO:0007669"/>
    <property type="project" value="UniProtKB-UniRule"/>
</dbReference>
<comment type="pathway">
    <text evidence="3 11">Cofactor biosynthesis; thiamine diphosphate biosynthesis; 4-methyl-5-(2-phosphoethyl)-thiazole from 5-(2-hydroxyethyl)-4-methylthiazole: step 1/1.</text>
</comment>
<evidence type="ECO:0000256" key="9">
    <source>
        <dbReference type="ARBA" id="ARBA00022842"/>
    </source>
</evidence>
<keyword evidence="4 11" id="KW-0808">Transferase</keyword>
<proteinExistence type="inferred from homology"/>
<evidence type="ECO:0000256" key="8">
    <source>
        <dbReference type="ARBA" id="ARBA00022840"/>
    </source>
</evidence>
<comment type="similarity">
    <text evidence="11">Belongs to the Thz kinase family.</text>
</comment>
<name>A0A4U1IZM3_9BACT</name>
<protein>
    <recommendedName>
        <fullName evidence="11">Hydroxyethylthiazole kinase</fullName>
        <ecNumber evidence="11">2.7.1.50</ecNumber>
    </recommendedName>
    <alternativeName>
        <fullName evidence="11">4-methyl-5-beta-hydroxyethylthiazole kinase</fullName>
        <shortName evidence="11">TH kinase</shortName>
        <shortName evidence="11">Thz kinase</shortName>
    </alternativeName>
</protein>
<dbReference type="HAMAP" id="MF_00228">
    <property type="entry name" value="Thz_kinase"/>
    <property type="match status" value="1"/>
</dbReference>
<keyword evidence="8 11" id="KW-0067">ATP-binding</keyword>
<keyword evidence="6 11" id="KW-0547">Nucleotide-binding</keyword>
<keyword evidence="9 11" id="KW-0460">Magnesium</keyword>
<accession>A0A4U1IZM3</accession>
<comment type="caution">
    <text evidence="12">The sequence shown here is derived from an EMBL/GenBank/DDBJ whole genome shotgun (WGS) entry which is preliminary data.</text>
</comment>
<dbReference type="EC" id="2.7.1.50" evidence="11"/>
<dbReference type="InterPro" id="IPR000417">
    <property type="entry name" value="Hyethyz_kinase"/>
</dbReference>
<dbReference type="GO" id="GO:0005524">
    <property type="term" value="F:ATP binding"/>
    <property type="evidence" value="ECO:0007669"/>
    <property type="project" value="UniProtKB-UniRule"/>
</dbReference>
<evidence type="ECO:0000256" key="3">
    <source>
        <dbReference type="ARBA" id="ARBA00004868"/>
    </source>
</evidence>
<evidence type="ECO:0000256" key="7">
    <source>
        <dbReference type="ARBA" id="ARBA00022777"/>
    </source>
</evidence>
<dbReference type="PRINTS" id="PR01099">
    <property type="entry name" value="HYETHTZKNASE"/>
</dbReference>
<keyword evidence="10 11" id="KW-0784">Thiamine biosynthesis</keyword>
<evidence type="ECO:0000256" key="11">
    <source>
        <dbReference type="HAMAP-Rule" id="MF_00228"/>
    </source>
</evidence>
<feature type="binding site" evidence="11">
    <location>
        <position position="47"/>
    </location>
    <ligand>
        <name>substrate</name>
    </ligand>
</feature>
<dbReference type="InterPro" id="IPR029056">
    <property type="entry name" value="Ribokinase-like"/>
</dbReference>
<gene>
    <name evidence="11 12" type="primary">thiM</name>
    <name evidence="12" type="ORF">E8A74_35605</name>
</gene>
<evidence type="ECO:0000256" key="4">
    <source>
        <dbReference type="ARBA" id="ARBA00022679"/>
    </source>
</evidence>
<evidence type="ECO:0000313" key="12">
    <source>
        <dbReference type="EMBL" id="TKD00082.1"/>
    </source>
</evidence>
<evidence type="ECO:0000256" key="6">
    <source>
        <dbReference type="ARBA" id="ARBA00022741"/>
    </source>
</evidence>
<comment type="function">
    <text evidence="11">Catalyzes the phosphorylation of the hydroxyl group of 4-methyl-5-beta-hydroxyethylthiazole (THZ).</text>
</comment>
<keyword evidence="13" id="KW-1185">Reference proteome</keyword>
<organism evidence="12 13">
    <name type="scientific">Polyangium fumosum</name>
    <dbReference type="NCBI Taxonomy" id="889272"/>
    <lineage>
        <taxon>Bacteria</taxon>
        <taxon>Pseudomonadati</taxon>
        <taxon>Myxococcota</taxon>
        <taxon>Polyangia</taxon>
        <taxon>Polyangiales</taxon>
        <taxon>Polyangiaceae</taxon>
        <taxon>Polyangium</taxon>
    </lineage>
</organism>
<dbReference type="Gene3D" id="3.40.1190.20">
    <property type="match status" value="1"/>
</dbReference>
<dbReference type="GO" id="GO:0000287">
    <property type="term" value="F:magnesium ion binding"/>
    <property type="evidence" value="ECO:0007669"/>
    <property type="project" value="UniProtKB-UniRule"/>
</dbReference>
<evidence type="ECO:0000256" key="5">
    <source>
        <dbReference type="ARBA" id="ARBA00022723"/>
    </source>
</evidence>
<dbReference type="SUPFAM" id="SSF53613">
    <property type="entry name" value="Ribokinase-like"/>
    <property type="match status" value="1"/>
</dbReference>
<feature type="binding site" evidence="11">
    <location>
        <position position="196"/>
    </location>
    <ligand>
        <name>substrate</name>
    </ligand>
</feature>
<feature type="binding site" evidence="11">
    <location>
        <position position="122"/>
    </location>
    <ligand>
        <name>ATP</name>
        <dbReference type="ChEBI" id="CHEBI:30616"/>
    </ligand>
</feature>
<evidence type="ECO:0000313" key="13">
    <source>
        <dbReference type="Proteomes" id="UP000309215"/>
    </source>
</evidence>
<dbReference type="OrthoDB" id="8909021at2"/>
<dbReference type="Pfam" id="PF02110">
    <property type="entry name" value="HK"/>
    <property type="match status" value="1"/>
</dbReference>
<comment type="cofactor">
    <cofactor evidence="2 11">
        <name>Mg(2+)</name>
        <dbReference type="ChEBI" id="CHEBI:18420"/>
    </cofactor>
</comment>
<comment type="catalytic activity">
    <reaction evidence="1 11">
        <text>5-(2-hydroxyethyl)-4-methylthiazole + ATP = 4-methyl-5-(2-phosphooxyethyl)-thiazole + ADP + H(+)</text>
        <dbReference type="Rhea" id="RHEA:24212"/>
        <dbReference type="ChEBI" id="CHEBI:15378"/>
        <dbReference type="ChEBI" id="CHEBI:17957"/>
        <dbReference type="ChEBI" id="CHEBI:30616"/>
        <dbReference type="ChEBI" id="CHEBI:58296"/>
        <dbReference type="ChEBI" id="CHEBI:456216"/>
        <dbReference type="EC" id="2.7.1.50"/>
    </reaction>
</comment>
<sequence>MGDHVRAVWESVQKVRTGQPLVHNITNYVVMNTTANALLALGAAPAMVHAAEEVEEFVAIASSLVINIGTLSSPWITAMRLCATRANELDKPWVLDPVGVGATPLRTRVSDQLAQIGPTVIRANASEVLALAAVSSKHTRGVDSTDPSQAAIEPARQLAQTYKCVVVVSGAVDYVTDGDKLLAVRNGHPMMTRVTGLGCTASALVGAFLAVEPDPLVAAAHAMAVIGVAGEIAGARSAGPGSLQMNLLDALYQLDEAALARVRIA</sequence>
<dbReference type="Proteomes" id="UP000309215">
    <property type="component" value="Unassembled WGS sequence"/>
</dbReference>
<evidence type="ECO:0000256" key="2">
    <source>
        <dbReference type="ARBA" id="ARBA00001946"/>
    </source>
</evidence>
<keyword evidence="5 11" id="KW-0479">Metal-binding</keyword>
<dbReference type="AlphaFoldDB" id="A0A4U1IZM3"/>
<dbReference type="GO" id="GO:0004417">
    <property type="term" value="F:hydroxyethylthiazole kinase activity"/>
    <property type="evidence" value="ECO:0007669"/>
    <property type="project" value="UniProtKB-UniRule"/>
</dbReference>
<dbReference type="UniPathway" id="UPA00060">
    <property type="reaction ID" value="UER00139"/>
</dbReference>
<dbReference type="NCBIfam" id="TIGR00694">
    <property type="entry name" value="thiM"/>
    <property type="match status" value="1"/>
</dbReference>
<dbReference type="RefSeq" id="WP_136933549.1">
    <property type="nucleotide sequence ID" value="NZ_SSMQ01000050.1"/>
</dbReference>
<dbReference type="NCBIfam" id="NF006830">
    <property type="entry name" value="PRK09355.1"/>
    <property type="match status" value="1"/>
</dbReference>
<dbReference type="CDD" id="cd01170">
    <property type="entry name" value="THZ_kinase"/>
    <property type="match status" value="1"/>
</dbReference>
<evidence type="ECO:0000256" key="10">
    <source>
        <dbReference type="ARBA" id="ARBA00022977"/>
    </source>
</evidence>